<reference evidence="7 8" key="1">
    <citation type="submission" date="2017-11" db="EMBL/GenBank/DDBJ databases">
        <title>Bacillus camelliae sp. nov., isolated from pu'er tea.</title>
        <authorList>
            <person name="Niu L."/>
        </authorList>
    </citation>
    <scope>NUCLEOTIDE SEQUENCE [LARGE SCALE GENOMIC DNA]</scope>
    <source>
        <strain evidence="7 8">7578-1</strain>
    </source>
</reference>
<dbReference type="Gene3D" id="1.10.620.20">
    <property type="entry name" value="Ribonucleotide Reductase, subunit A"/>
    <property type="match status" value="1"/>
</dbReference>
<keyword evidence="4" id="KW-0215">Deoxyribonucleotide synthesis</keyword>
<protein>
    <recommendedName>
        <fullName evidence="4">Ribonucleoside-diphosphate reductase subunit beta</fullName>
        <ecNumber evidence="4">1.17.4.1</ecNumber>
    </recommendedName>
</protein>
<dbReference type="Pfam" id="PF00268">
    <property type="entry name" value="Ribonuc_red_sm"/>
    <property type="match status" value="1"/>
</dbReference>
<evidence type="ECO:0000256" key="3">
    <source>
        <dbReference type="ARBA" id="ARBA00047754"/>
    </source>
</evidence>
<evidence type="ECO:0000313" key="7">
    <source>
        <dbReference type="EMBL" id="PKR83551.1"/>
    </source>
</evidence>
<keyword evidence="4 6" id="KW-0479">Metal-binding</keyword>
<feature type="binding site" evidence="6">
    <location>
        <position position="88"/>
    </location>
    <ligand>
        <name>Fe cation</name>
        <dbReference type="ChEBI" id="CHEBI:24875"/>
        <label>1</label>
    </ligand>
</feature>
<dbReference type="SUPFAM" id="SSF47240">
    <property type="entry name" value="Ferritin-like"/>
    <property type="match status" value="1"/>
</dbReference>
<feature type="active site" evidence="5">
    <location>
        <position position="125"/>
    </location>
</feature>
<accession>A0A2N3LG00</accession>
<dbReference type="InterPro" id="IPR012348">
    <property type="entry name" value="RNR-like"/>
</dbReference>
<comment type="similarity">
    <text evidence="1 4">Belongs to the ribonucleoside diphosphate reductase small chain family.</text>
</comment>
<evidence type="ECO:0000256" key="6">
    <source>
        <dbReference type="PIRSR" id="PIRSR000355-2"/>
    </source>
</evidence>
<comment type="catalytic activity">
    <reaction evidence="3 4">
        <text>a 2'-deoxyribonucleoside 5'-diphosphate + [thioredoxin]-disulfide + H2O = a ribonucleoside 5'-diphosphate + [thioredoxin]-dithiol</text>
        <dbReference type="Rhea" id="RHEA:23252"/>
        <dbReference type="Rhea" id="RHEA-COMP:10698"/>
        <dbReference type="Rhea" id="RHEA-COMP:10700"/>
        <dbReference type="ChEBI" id="CHEBI:15377"/>
        <dbReference type="ChEBI" id="CHEBI:29950"/>
        <dbReference type="ChEBI" id="CHEBI:50058"/>
        <dbReference type="ChEBI" id="CHEBI:57930"/>
        <dbReference type="ChEBI" id="CHEBI:73316"/>
        <dbReference type="EC" id="1.17.4.1"/>
    </reaction>
</comment>
<dbReference type="NCBIfam" id="NF007184">
    <property type="entry name" value="PRK09614.1-3"/>
    <property type="match status" value="1"/>
</dbReference>
<dbReference type="OrthoDB" id="9766544at2"/>
<dbReference type="EMBL" id="PIQO01000017">
    <property type="protein sequence ID" value="PKR83551.1"/>
    <property type="molecule type" value="Genomic_DNA"/>
</dbReference>
<evidence type="ECO:0000256" key="4">
    <source>
        <dbReference type="PIRNR" id="PIRNR000355"/>
    </source>
</evidence>
<dbReference type="InterPro" id="IPR033909">
    <property type="entry name" value="RNR_small"/>
</dbReference>
<proteinExistence type="inferred from homology"/>
<dbReference type="GO" id="GO:0009263">
    <property type="term" value="P:deoxyribonucleotide biosynthetic process"/>
    <property type="evidence" value="ECO:0007669"/>
    <property type="project" value="UniProtKB-KW"/>
</dbReference>
<feature type="binding site" evidence="6">
    <location>
        <position position="118"/>
    </location>
    <ligand>
        <name>Fe cation</name>
        <dbReference type="ChEBI" id="CHEBI:24875"/>
        <label>1</label>
    </ligand>
</feature>
<gene>
    <name evidence="7" type="ORF">CWO92_18470</name>
</gene>
<feature type="binding site" evidence="6">
    <location>
        <position position="222"/>
    </location>
    <ligand>
        <name>Fe cation</name>
        <dbReference type="ChEBI" id="CHEBI:24875"/>
        <label>2</label>
    </ligand>
</feature>
<dbReference type="GO" id="GO:0004748">
    <property type="term" value="F:ribonucleoside-diphosphate reductase activity, thioredoxin disulfide as acceptor"/>
    <property type="evidence" value="ECO:0007669"/>
    <property type="project" value="UniProtKB-EC"/>
</dbReference>
<dbReference type="UniPathway" id="UPA00326"/>
<keyword evidence="8" id="KW-1185">Reference proteome</keyword>
<comment type="cofactor">
    <cofactor evidence="4 6">
        <name>Fe cation</name>
        <dbReference type="ChEBI" id="CHEBI:24875"/>
    </cofactor>
    <text evidence="4 6">Binds 2 iron ions per subunit.</text>
</comment>
<dbReference type="CDD" id="cd01049">
    <property type="entry name" value="RNRR2"/>
    <property type="match status" value="1"/>
</dbReference>
<evidence type="ECO:0000256" key="1">
    <source>
        <dbReference type="ARBA" id="ARBA00009303"/>
    </source>
</evidence>
<comment type="caution">
    <text evidence="7">The sequence shown here is derived from an EMBL/GenBank/DDBJ whole genome shotgun (WGS) entry which is preliminary data.</text>
</comment>
<feature type="binding site" evidence="6">
    <location>
        <position position="118"/>
    </location>
    <ligand>
        <name>Fe cation</name>
        <dbReference type="ChEBI" id="CHEBI:24875"/>
        <label>2</label>
    </ligand>
</feature>
<feature type="binding site" evidence="6">
    <location>
        <position position="219"/>
    </location>
    <ligand>
        <name>Fe cation</name>
        <dbReference type="ChEBI" id="CHEBI:24875"/>
        <label>2</label>
    </ligand>
</feature>
<organism evidence="7 8">
    <name type="scientific">Heyndrickxia camelliae</name>
    <dbReference type="NCBI Taxonomy" id="1707093"/>
    <lineage>
        <taxon>Bacteria</taxon>
        <taxon>Bacillati</taxon>
        <taxon>Bacillota</taxon>
        <taxon>Bacilli</taxon>
        <taxon>Bacillales</taxon>
        <taxon>Bacillaceae</taxon>
        <taxon>Heyndrickxia</taxon>
    </lineage>
</organism>
<sequence length="347" mass="40601">MKKIKKTNLLTPELPNKPKGLIEGETSGILNWNDLQYPQFYEIYRTLLSNFWTPFEINMSDDIKMWHKLNEHETRAFLNIIGLLSILDSVQPKFLSSVKEYLSDPSAQAILSIIEQQEVVHNQSYSYVLSSIEKREVQNRAFEMARTEKLIYERNKLVIDLYEEFRVNPTIETLCNALAGSVVLEGINFYSGFAFFYNLARNQKMVKTSTMLSYINKDELTHAFFVTMLLKLLMQERPEINKDGKFNIFVNDLFSKATELEITWAEFALSEIEDIDMNEMKDYIKYRANKCLNMLGFEAIYYGVSENSMPWIRIFSDENINLGKTDFFENKSRQYSKVTDDNGFDDL</sequence>
<evidence type="ECO:0000256" key="2">
    <source>
        <dbReference type="ARBA" id="ARBA00011209"/>
    </source>
</evidence>
<comment type="subunit">
    <text evidence="2">Tetramer of two alpha and two beta subunits.</text>
</comment>
<evidence type="ECO:0000313" key="8">
    <source>
        <dbReference type="Proteomes" id="UP000233440"/>
    </source>
</evidence>
<evidence type="ECO:0000256" key="5">
    <source>
        <dbReference type="PIRSR" id="PIRSR000355-1"/>
    </source>
</evidence>
<feature type="binding site" evidence="6">
    <location>
        <position position="185"/>
    </location>
    <ligand>
        <name>Fe cation</name>
        <dbReference type="ChEBI" id="CHEBI:24875"/>
        <label>2</label>
    </ligand>
</feature>
<dbReference type="InterPro" id="IPR009078">
    <property type="entry name" value="Ferritin-like_SF"/>
</dbReference>
<name>A0A2N3LG00_9BACI</name>
<dbReference type="PIRSF" id="PIRSF000355">
    <property type="entry name" value="NrdB"/>
    <property type="match status" value="1"/>
</dbReference>
<feature type="binding site" evidence="6">
    <location>
        <position position="121"/>
    </location>
    <ligand>
        <name>Fe cation</name>
        <dbReference type="ChEBI" id="CHEBI:24875"/>
        <label>1</label>
    </ligand>
</feature>
<keyword evidence="4 6" id="KW-0408">Iron</keyword>
<dbReference type="AlphaFoldDB" id="A0A2N3LG00"/>
<dbReference type="GO" id="GO:0046872">
    <property type="term" value="F:metal ion binding"/>
    <property type="evidence" value="ECO:0007669"/>
    <property type="project" value="UniProtKB-KW"/>
</dbReference>
<dbReference type="EC" id="1.17.4.1" evidence="4"/>
<keyword evidence="4" id="KW-0560">Oxidoreductase</keyword>
<dbReference type="InterPro" id="IPR000358">
    <property type="entry name" value="RNR_small_fam"/>
</dbReference>
<comment type="function">
    <text evidence="4">Provides the precursors necessary for DNA synthesis. Catalyzes the biosynthesis of deoxyribonucleotides from the corresponding ribonucleotides.</text>
</comment>
<dbReference type="PANTHER" id="PTHR23409">
    <property type="entry name" value="RIBONUCLEOSIDE-DIPHOSPHATE REDUCTASE SMALL CHAIN"/>
    <property type="match status" value="1"/>
</dbReference>
<dbReference type="PANTHER" id="PTHR23409:SF18">
    <property type="entry name" value="RIBONUCLEOSIDE-DIPHOSPHATE REDUCTASE SUBUNIT M2"/>
    <property type="match status" value="1"/>
</dbReference>
<dbReference type="RefSeq" id="WP_101355691.1">
    <property type="nucleotide sequence ID" value="NZ_PIQO01000017.1"/>
</dbReference>
<dbReference type="Proteomes" id="UP000233440">
    <property type="component" value="Unassembled WGS sequence"/>
</dbReference>